<dbReference type="AlphaFoldDB" id="A0A1G9TJ63"/>
<evidence type="ECO:0000256" key="1">
    <source>
        <dbReference type="SAM" id="SignalP"/>
    </source>
</evidence>
<evidence type="ECO:0000313" key="2">
    <source>
        <dbReference type="EMBL" id="SDM47786.1"/>
    </source>
</evidence>
<keyword evidence="3" id="KW-1185">Reference proteome</keyword>
<name>A0A1G9TJ63_9BACT</name>
<feature type="signal peptide" evidence="1">
    <location>
        <begin position="1"/>
        <end position="20"/>
    </location>
</feature>
<reference evidence="2 3" key="1">
    <citation type="submission" date="2016-10" db="EMBL/GenBank/DDBJ databases">
        <authorList>
            <person name="de Groot N.N."/>
        </authorList>
    </citation>
    <scope>NUCLEOTIDE SEQUENCE [LARGE SCALE GENOMIC DNA]</scope>
    <source>
        <strain evidence="2 3">DSM 25186</strain>
    </source>
</reference>
<organism evidence="2 3">
    <name type="scientific">Catalinimonas alkaloidigena</name>
    <dbReference type="NCBI Taxonomy" id="1075417"/>
    <lineage>
        <taxon>Bacteria</taxon>
        <taxon>Pseudomonadati</taxon>
        <taxon>Bacteroidota</taxon>
        <taxon>Cytophagia</taxon>
        <taxon>Cytophagales</taxon>
        <taxon>Catalimonadaceae</taxon>
        <taxon>Catalinimonas</taxon>
    </lineage>
</organism>
<proteinExistence type="predicted"/>
<evidence type="ECO:0000313" key="3">
    <source>
        <dbReference type="Proteomes" id="UP000198510"/>
    </source>
</evidence>
<accession>A0A1G9TJ63</accession>
<dbReference type="Proteomes" id="UP000198510">
    <property type="component" value="Unassembled WGS sequence"/>
</dbReference>
<gene>
    <name evidence="2" type="ORF">SAMN05421823_11437</name>
</gene>
<dbReference type="RefSeq" id="WP_143017477.1">
    <property type="nucleotide sequence ID" value="NZ_FNFO01000014.1"/>
</dbReference>
<feature type="chain" id="PRO_5011558017" evidence="1">
    <location>
        <begin position="21"/>
        <end position="82"/>
    </location>
</feature>
<dbReference type="EMBL" id="FNFO01000014">
    <property type="protein sequence ID" value="SDM47786.1"/>
    <property type="molecule type" value="Genomic_DNA"/>
</dbReference>
<sequence length="82" mass="8951">MKYLPCLLCLLASCSEIAPAYVVEPPSVEEGRIRWIITHKFGVVELAGCEYIVSPVDGGYHLTHKGNCAHCHTRDTAAKAPL</sequence>
<protein>
    <submittedName>
        <fullName evidence="2">Uncharacterized protein</fullName>
    </submittedName>
</protein>
<keyword evidence="1" id="KW-0732">Signal</keyword>